<dbReference type="Pfam" id="PF00132">
    <property type="entry name" value="Hexapep"/>
    <property type="match status" value="1"/>
</dbReference>
<dbReference type="Pfam" id="PF14602">
    <property type="entry name" value="Hexapep_2"/>
    <property type="match status" value="1"/>
</dbReference>
<keyword evidence="5" id="KW-1185">Reference proteome</keyword>
<keyword evidence="1 4" id="KW-0808">Transferase</keyword>
<dbReference type="InterPro" id="IPR018357">
    <property type="entry name" value="Hexapep_transf_CS"/>
</dbReference>
<accession>A0ABU3TSR3</accession>
<dbReference type="GO" id="GO:0016746">
    <property type="term" value="F:acyltransferase activity"/>
    <property type="evidence" value="ECO:0007669"/>
    <property type="project" value="UniProtKB-KW"/>
</dbReference>
<dbReference type="SUPFAM" id="SSF51161">
    <property type="entry name" value="Trimeric LpxA-like enzymes"/>
    <property type="match status" value="1"/>
</dbReference>
<dbReference type="RefSeq" id="WP_316070613.1">
    <property type="nucleotide sequence ID" value="NZ_JAVNWW010000003.1"/>
</dbReference>
<name>A0ABU3TSR3_9BACT</name>
<dbReference type="EMBL" id="JAVNWW010000003">
    <property type="protein sequence ID" value="MDU0808906.1"/>
    <property type="molecule type" value="Genomic_DNA"/>
</dbReference>
<evidence type="ECO:0000256" key="3">
    <source>
        <dbReference type="ARBA" id="ARBA00023315"/>
    </source>
</evidence>
<dbReference type="PROSITE" id="PS00101">
    <property type="entry name" value="HEXAPEP_TRANSFERASES"/>
    <property type="match status" value="1"/>
</dbReference>
<protein>
    <submittedName>
        <fullName evidence="4">Acyltransferase</fullName>
        <ecNumber evidence="4">2.3.1.-</ecNumber>
    </submittedName>
</protein>
<gene>
    <name evidence="4" type="ORF">PQG45_07650</name>
</gene>
<reference evidence="4 5" key="1">
    <citation type="submission" date="2023-09" db="EMBL/GenBank/DDBJ databases">
        <title>Aquirufa genomes.</title>
        <authorList>
            <person name="Pitt A."/>
        </authorList>
    </citation>
    <scope>NUCLEOTIDE SEQUENCE [LARGE SCALE GENOMIC DNA]</scope>
    <source>
        <strain evidence="4 5">LEOWEIH-7C</strain>
    </source>
</reference>
<keyword evidence="2" id="KW-0677">Repeat</keyword>
<dbReference type="InterPro" id="IPR051159">
    <property type="entry name" value="Hexapeptide_acetyltransf"/>
</dbReference>
<sequence length="209" mass="22945">MLTNSKLIKFIFEVLHIIYSYNYSRKLSGRIDRFYTLWLSNNIFQIGEKSLIGKDCFLKGGQYIEIGDNTSIGRHGVITFWDSDNSKKGTSSIKIGDNCSIGEYCLITSINSIKIGNGVLIGRRVTITDNSHGASLLEESKIMPCRRSLYSKGPILIGNNVWIGDKVSIMPGVEIGDGVIVAANTVVTKDIPQNVVVGGVPAKVIKFLK</sequence>
<evidence type="ECO:0000256" key="1">
    <source>
        <dbReference type="ARBA" id="ARBA00022679"/>
    </source>
</evidence>
<organism evidence="4 5">
    <name type="scientific">Aquirufa regiilacus</name>
    <dbReference type="NCBI Taxonomy" id="3024868"/>
    <lineage>
        <taxon>Bacteria</taxon>
        <taxon>Pseudomonadati</taxon>
        <taxon>Bacteroidota</taxon>
        <taxon>Cytophagia</taxon>
        <taxon>Cytophagales</taxon>
        <taxon>Flectobacillaceae</taxon>
        <taxon>Aquirufa</taxon>
    </lineage>
</organism>
<dbReference type="CDD" id="cd04647">
    <property type="entry name" value="LbH_MAT_like"/>
    <property type="match status" value="1"/>
</dbReference>
<evidence type="ECO:0000256" key="2">
    <source>
        <dbReference type="ARBA" id="ARBA00022737"/>
    </source>
</evidence>
<dbReference type="PANTHER" id="PTHR23416">
    <property type="entry name" value="SIALIC ACID SYNTHASE-RELATED"/>
    <property type="match status" value="1"/>
</dbReference>
<keyword evidence="3 4" id="KW-0012">Acyltransferase</keyword>
<dbReference type="PANTHER" id="PTHR23416:SF78">
    <property type="entry name" value="LIPOPOLYSACCHARIDE BIOSYNTHESIS O-ACETYL TRANSFERASE WBBJ-RELATED"/>
    <property type="match status" value="1"/>
</dbReference>
<evidence type="ECO:0000313" key="4">
    <source>
        <dbReference type="EMBL" id="MDU0808906.1"/>
    </source>
</evidence>
<evidence type="ECO:0000313" key="5">
    <source>
        <dbReference type="Proteomes" id="UP001249959"/>
    </source>
</evidence>
<proteinExistence type="predicted"/>
<dbReference type="Proteomes" id="UP001249959">
    <property type="component" value="Unassembled WGS sequence"/>
</dbReference>
<dbReference type="InterPro" id="IPR011004">
    <property type="entry name" value="Trimer_LpxA-like_sf"/>
</dbReference>
<comment type="caution">
    <text evidence="4">The sequence shown here is derived from an EMBL/GenBank/DDBJ whole genome shotgun (WGS) entry which is preliminary data.</text>
</comment>
<dbReference type="EC" id="2.3.1.-" evidence="4"/>
<dbReference type="Gene3D" id="2.160.10.10">
    <property type="entry name" value="Hexapeptide repeat proteins"/>
    <property type="match status" value="1"/>
</dbReference>
<dbReference type="InterPro" id="IPR001451">
    <property type="entry name" value="Hexapep"/>
</dbReference>